<keyword evidence="3" id="KW-1185">Reference proteome</keyword>
<dbReference type="STRING" id="54.SAMN02745121_00283"/>
<accession>A0A1I1T479</accession>
<gene>
    <name evidence="2" type="ORF">SAMN02745121_00283</name>
</gene>
<dbReference type="GO" id="GO:0005524">
    <property type="term" value="F:ATP binding"/>
    <property type="evidence" value="ECO:0007669"/>
    <property type="project" value="InterPro"/>
</dbReference>
<evidence type="ECO:0000313" key="2">
    <source>
        <dbReference type="EMBL" id="SFD50130.1"/>
    </source>
</evidence>
<dbReference type="Gene3D" id="3.40.50.300">
    <property type="entry name" value="P-loop containing nucleotide triphosphate hydrolases"/>
    <property type="match status" value="2"/>
</dbReference>
<dbReference type="AlphaFoldDB" id="A0A1I1T479"/>
<dbReference type="Proteomes" id="UP000199400">
    <property type="component" value="Unassembled WGS sequence"/>
</dbReference>
<dbReference type="EMBL" id="FOMX01000002">
    <property type="protein sequence ID" value="SFD50130.1"/>
    <property type="molecule type" value="Genomic_DNA"/>
</dbReference>
<dbReference type="Pfam" id="PF13304">
    <property type="entry name" value="AAA_21"/>
    <property type="match status" value="1"/>
</dbReference>
<feature type="domain" description="ATPase AAA-type core" evidence="1">
    <location>
        <begin position="218"/>
        <end position="310"/>
    </location>
</feature>
<dbReference type="RefSeq" id="WP_096333362.1">
    <property type="nucleotide sequence ID" value="NZ_FOMX01000002.1"/>
</dbReference>
<evidence type="ECO:0000259" key="1">
    <source>
        <dbReference type="Pfam" id="PF13304"/>
    </source>
</evidence>
<sequence>MLRELHLIDTGPSPRLDVELAERLNILTGDNGLGKSFLLDVIWWVMTGTWAGLPAGPFRPPGRPFAPKESHPELRWLLDGAREQTRAAFKHSIQQWSRPSHAFPTTSGPYLFAHADGRFSLSDSQRWPRGPDEPCVVFPFDERAIWYGHESKLCKGLLDDWVTWCFMYAAGQSSPYPHLERVLQVLSPHPHERLVLGQPTRVSRSLAQDIPILEFPHAAVPVIHASAGMKRILSLAYMLVWTYHEHVRAAELSGVEPARELLLLIDEVEAHLHPQWQRRILPALLEAIRSLWGDVHVQLVVTTHSPLVLASLEPHFEPERDALFRFELVDGRAAIECQPWAKQGDVVNWLVSDNFGLEQARSVEAERAIEAAEAFMRGDTAALSDDLRTKDAIDAQLRRLLPGIDPFWPRWIVSTRVGS</sequence>
<name>A0A1I1T479_9BACT</name>
<dbReference type="InterPro" id="IPR051396">
    <property type="entry name" value="Bact_Antivir_Def_Nuclease"/>
</dbReference>
<dbReference type="PANTHER" id="PTHR43581">
    <property type="entry name" value="ATP/GTP PHOSPHATASE"/>
    <property type="match status" value="1"/>
</dbReference>
<proteinExistence type="predicted"/>
<reference evidence="3" key="1">
    <citation type="submission" date="2016-10" db="EMBL/GenBank/DDBJ databases">
        <authorList>
            <person name="Varghese N."/>
            <person name="Submissions S."/>
        </authorList>
    </citation>
    <scope>NUCLEOTIDE SEQUENCE [LARGE SCALE GENOMIC DNA]</scope>
    <source>
        <strain evidence="3">ATCC 25963</strain>
    </source>
</reference>
<organism evidence="2 3">
    <name type="scientific">Nannocystis exedens</name>
    <dbReference type="NCBI Taxonomy" id="54"/>
    <lineage>
        <taxon>Bacteria</taxon>
        <taxon>Pseudomonadati</taxon>
        <taxon>Myxococcota</taxon>
        <taxon>Polyangia</taxon>
        <taxon>Nannocystales</taxon>
        <taxon>Nannocystaceae</taxon>
        <taxon>Nannocystis</taxon>
    </lineage>
</organism>
<dbReference type="SUPFAM" id="SSF52540">
    <property type="entry name" value="P-loop containing nucleoside triphosphate hydrolases"/>
    <property type="match status" value="1"/>
</dbReference>
<dbReference type="PANTHER" id="PTHR43581:SF4">
    <property type="entry name" value="ATP_GTP PHOSPHATASE"/>
    <property type="match status" value="1"/>
</dbReference>
<dbReference type="OrthoDB" id="9784297at2"/>
<evidence type="ECO:0000313" key="3">
    <source>
        <dbReference type="Proteomes" id="UP000199400"/>
    </source>
</evidence>
<dbReference type="InterPro" id="IPR027417">
    <property type="entry name" value="P-loop_NTPase"/>
</dbReference>
<dbReference type="GO" id="GO:0016887">
    <property type="term" value="F:ATP hydrolysis activity"/>
    <property type="evidence" value="ECO:0007669"/>
    <property type="project" value="InterPro"/>
</dbReference>
<dbReference type="InterPro" id="IPR003959">
    <property type="entry name" value="ATPase_AAA_core"/>
</dbReference>
<protein>
    <submittedName>
        <fullName evidence="2">AAA domain-containing protein, putative AbiEii toxin, Type IV TA system</fullName>
    </submittedName>
</protein>